<evidence type="ECO:0000313" key="1">
    <source>
        <dbReference type="EMBL" id="KAG2172438.1"/>
    </source>
</evidence>
<gene>
    <name evidence="1" type="ORF">INT43_004980</name>
</gene>
<dbReference type="SUPFAM" id="SSF69118">
    <property type="entry name" value="AhpD-like"/>
    <property type="match status" value="1"/>
</dbReference>
<dbReference type="OrthoDB" id="5537330at2759"/>
<dbReference type="InterPro" id="IPR052999">
    <property type="entry name" value="PTS1_Protein"/>
</dbReference>
<accession>A0A8H7PEJ3</accession>
<keyword evidence="2" id="KW-1185">Reference proteome</keyword>
<reference evidence="1" key="1">
    <citation type="submission" date="2020-12" db="EMBL/GenBank/DDBJ databases">
        <title>Metabolic potential, ecology and presence of endohyphal bacteria is reflected in genomic diversity of Mucoromycotina.</title>
        <authorList>
            <person name="Muszewska A."/>
            <person name="Okrasinska A."/>
            <person name="Steczkiewicz K."/>
            <person name="Drgas O."/>
            <person name="Orlowska M."/>
            <person name="Perlinska-Lenart U."/>
            <person name="Aleksandrzak-Piekarczyk T."/>
            <person name="Szatraj K."/>
            <person name="Zielenkiewicz U."/>
            <person name="Pilsyk S."/>
            <person name="Malc E."/>
            <person name="Mieczkowski P."/>
            <person name="Kruszewska J.S."/>
            <person name="Biernat P."/>
            <person name="Pawlowska J."/>
        </authorList>
    </citation>
    <scope>NUCLEOTIDE SEQUENCE</scope>
    <source>
        <strain evidence="1">WA0000067209</strain>
    </source>
</reference>
<dbReference type="PANTHER" id="PTHR28180:SF2">
    <property type="entry name" value="PEROXISOMAL PROTEIN 2"/>
    <property type="match status" value="1"/>
</dbReference>
<evidence type="ECO:0000313" key="2">
    <source>
        <dbReference type="Proteomes" id="UP000654370"/>
    </source>
</evidence>
<sequence length="187" mass="20268">MPQVCGLASANRPSAIPSIVDTYLKQLKGTDERKKWVMMAQNALLKASFVIGMPKTINAMQKLVSVVDNETKSTLPTTPRATPPDYQAHGEAMFKKVYDKVTDRVKHNIGQSSPDLLNVILEDVYGKIMSNTELLGELETELVIITVLCPLKVPAQLKGHLYGAKNVGATDHQVAAAKAIGDAISNL</sequence>
<dbReference type="AlphaFoldDB" id="A0A8H7PEJ3"/>
<organism evidence="1 2">
    <name type="scientific">Mortierella isabellina</name>
    <name type="common">Filamentous fungus</name>
    <name type="synonym">Umbelopsis isabellina</name>
    <dbReference type="NCBI Taxonomy" id="91625"/>
    <lineage>
        <taxon>Eukaryota</taxon>
        <taxon>Fungi</taxon>
        <taxon>Fungi incertae sedis</taxon>
        <taxon>Mucoromycota</taxon>
        <taxon>Mucoromycotina</taxon>
        <taxon>Umbelopsidomycetes</taxon>
        <taxon>Umbelopsidales</taxon>
        <taxon>Umbelopsidaceae</taxon>
        <taxon>Umbelopsis</taxon>
    </lineage>
</organism>
<dbReference type="Proteomes" id="UP000654370">
    <property type="component" value="Unassembled WGS sequence"/>
</dbReference>
<dbReference type="InterPro" id="IPR029032">
    <property type="entry name" value="AhpD-like"/>
</dbReference>
<dbReference type="Gene3D" id="1.20.1290.10">
    <property type="entry name" value="AhpD-like"/>
    <property type="match status" value="1"/>
</dbReference>
<dbReference type="EMBL" id="JAEPQZ010000017">
    <property type="protein sequence ID" value="KAG2172438.1"/>
    <property type="molecule type" value="Genomic_DNA"/>
</dbReference>
<protein>
    <recommendedName>
        <fullName evidence="3">Carboxymuconolactone decarboxylase-like domain-containing protein</fullName>
    </recommendedName>
</protein>
<proteinExistence type="predicted"/>
<comment type="caution">
    <text evidence="1">The sequence shown here is derived from an EMBL/GenBank/DDBJ whole genome shotgun (WGS) entry which is preliminary data.</text>
</comment>
<dbReference type="PANTHER" id="PTHR28180">
    <property type="entry name" value="CONSERVED MITOCHONDRIAL PROTEIN-RELATED"/>
    <property type="match status" value="1"/>
</dbReference>
<evidence type="ECO:0008006" key="3">
    <source>
        <dbReference type="Google" id="ProtNLM"/>
    </source>
</evidence>
<name>A0A8H7PEJ3_MORIS</name>